<keyword evidence="4 6" id="KW-1133">Transmembrane helix</keyword>
<dbReference type="Pfam" id="PF02683">
    <property type="entry name" value="DsbD_TM"/>
    <property type="match status" value="1"/>
</dbReference>
<name>A0A3B1D1N7_9ZZZZ</name>
<feature type="transmembrane region" description="Helical" evidence="6">
    <location>
        <begin position="133"/>
        <end position="161"/>
    </location>
</feature>
<dbReference type="EMBL" id="UOGF01000044">
    <property type="protein sequence ID" value="VAX28900.1"/>
    <property type="molecule type" value="Genomic_DNA"/>
</dbReference>
<evidence type="ECO:0000256" key="2">
    <source>
        <dbReference type="ARBA" id="ARBA00006143"/>
    </source>
</evidence>
<evidence type="ECO:0000256" key="3">
    <source>
        <dbReference type="ARBA" id="ARBA00022692"/>
    </source>
</evidence>
<keyword evidence="3 6" id="KW-0812">Transmembrane</keyword>
<sequence>MDTTTNISFMIAFSAGLLSFISPCVLPLVPSYVSYITGLSLEELTSSKDKRRMRALAIKNSLVFILGFSTIFTLLGASTTFVGQFFLQNQAFIRQIGGVLIIFFGLYIMGLFKFSILARDTRLHFKTRPAGYLGSYFIGVAFGAGWTPCVGPILGSILVYASTSGSVLTGVELLAVYSLGLGLPLLLASVGIQYFLFYFKKTAKYMGWISRTSGAFLVIVGVMIFTNSLARLTTFFTEIGIGAVIGQ</sequence>
<dbReference type="InterPro" id="IPR003834">
    <property type="entry name" value="Cyt_c_assmbl_TM_dom"/>
</dbReference>
<feature type="transmembrane region" description="Helical" evidence="6">
    <location>
        <begin position="62"/>
        <end position="86"/>
    </location>
</feature>
<comment type="similarity">
    <text evidence="2">Belongs to the DsbD family.</text>
</comment>
<gene>
    <name evidence="8" type="ORF">MNBD_NITROSPIRAE01-1622</name>
</gene>
<organism evidence="8">
    <name type="scientific">hydrothermal vent metagenome</name>
    <dbReference type="NCBI Taxonomy" id="652676"/>
    <lineage>
        <taxon>unclassified sequences</taxon>
        <taxon>metagenomes</taxon>
        <taxon>ecological metagenomes</taxon>
    </lineage>
</organism>
<evidence type="ECO:0000313" key="8">
    <source>
        <dbReference type="EMBL" id="VAX28900.1"/>
    </source>
</evidence>
<evidence type="ECO:0000256" key="5">
    <source>
        <dbReference type="ARBA" id="ARBA00023136"/>
    </source>
</evidence>
<keyword evidence="5 6" id="KW-0472">Membrane</keyword>
<evidence type="ECO:0000256" key="6">
    <source>
        <dbReference type="SAM" id="Phobius"/>
    </source>
</evidence>
<reference evidence="8" key="1">
    <citation type="submission" date="2018-06" db="EMBL/GenBank/DDBJ databases">
        <authorList>
            <person name="Zhirakovskaya E."/>
        </authorList>
    </citation>
    <scope>NUCLEOTIDE SEQUENCE</scope>
</reference>
<dbReference type="PANTHER" id="PTHR31272">
    <property type="entry name" value="CYTOCHROME C-TYPE BIOGENESIS PROTEIN HI_1454-RELATED"/>
    <property type="match status" value="1"/>
</dbReference>
<dbReference type="InterPro" id="IPR051790">
    <property type="entry name" value="Cytochrome_c-biogenesis_DsbD"/>
</dbReference>
<comment type="subcellular location">
    <subcellularLocation>
        <location evidence="1">Membrane</location>
        <topology evidence="1">Multi-pass membrane protein</topology>
    </subcellularLocation>
</comment>
<dbReference type="GO" id="GO:0017004">
    <property type="term" value="P:cytochrome complex assembly"/>
    <property type="evidence" value="ECO:0007669"/>
    <property type="project" value="InterPro"/>
</dbReference>
<proteinExistence type="inferred from homology"/>
<accession>A0A3B1D1N7</accession>
<feature type="transmembrane region" description="Helical" evidence="6">
    <location>
        <begin position="208"/>
        <end position="226"/>
    </location>
</feature>
<evidence type="ECO:0000259" key="7">
    <source>
        <dbReference type="Pfam" id="PF02683"/>
    </source>
</evidence>
<protein>
    <submittedName>
        <fullName evidence="8">Cytochrome c-type biogenesis protein CcdA (DsbD analog)</fullName>
    </submittedName>
</protein>
<dbReference type="PANTHER" id="PTHR31272:SF4">
    <property type="entry name" value="CYTOCHROME C-TYPE BIOGENESIS PROTEIN HI_1454-RELATED"/>
    <property type="match status" value="1"/>
</dbReference>
<feature type="transmembrane region" description="Helical" evidence="6">
    <location>
        <begin position="92"/>
        <end position="112"/>
    </location>
</feature>
<evidence type="ECO:0000256" key="4">
    <source>
        <dbReference type="ARBA" id="ARBA00022989"/>
    </source>
</evidence>
<dbReference type="AlphaFoldDB" id="A0A3B1D1N7"/>
<feature type="domain" description="Cytochrome C biogenesis protein transmembrane" evidence="7">
    <location>
        <begin position="9"/>
        <end position="226"/>
    </location>
</feature>
<evidence type="ECO:0000256" key="1">
    <source>
        <dbReference type="ARBA" id="ARBA00004141"/>
    </source>
</evidence>
<feature type="transmembrane region" description="Helical" evidence="6">
    <location>
        <begin position="173"/>
        <end position="196"/>
    </location>
</feature>
<dbReference type="GO" id="GO:0016020">
    <property type="term" value="C:membrane"/>
    <property type="evidence" value="ECO:0007669"/>
    <property type="project" value="UniProtKB-SubCell"/>
</dbReference>